<keyword evidence="3" id="KW-1185">Reference proteome</keyword>
<dbReference type="VEuPathDB" id="GiardiaDB:SS50377_21280"/>
<reference evidence="2" key="2">
    <citation type="submission" date="2020-12" db="EMBL/GenBank/DDBJ databases">
        <title>New Spironucleus salmonicida genome in near-complete chromosomes.</title>
        <authorList>
            <person name="Xu F."/>
            <person name="Kurt Z."/>
            <person name="Jimenez-Gonzalez A."/>
            <person name="Astvaldsson A."/>
            <person name="Andersson J.O."/>
            <person name="Svard S.G."/>
        </authorList>
    </citation>
    <scope>NUCLEOTIDE SEQUENCE</scope>
    <source>
        <strain evidence="2">ATCC 50377</strain>
    </source>
</reference>
<gene>
    <name evidence="1" type="ORF">SS50377_16360</name>
    <name evidence="2" type="ORF">SS50377_21280</name>
</gene>
<organism evidence="1">
    <name type="scientific">Spironucleus salmonicida</name>
    <dbReference type="NCBI Taxonomy" id="348837"/>
    <lineage>
        <taxon>Eukaryota</taxon>
        <taxon>Metamonada</taxon>
        <taxon>Diplomonadida</taxon>
        <taxon>Hexamitidae</taxon>
        <taxon>Hexamitinae</taxon>
        <taxon>Spironucleus</taxon>
    </lineage>
</organism>
<proteinExistence type="predicted"/>
<evidence type="ECO:0000313" key="2">
    <source>
        <dbReference type="EMBL" id="KAH0577926.1"/>
    </source>
</evidence>
<dbReference type="EMBL" id="AUWU02000001">
    <property type="protein sequence ID" value="KAH0577926.1"/>
    <property type="molecule type" value="Genomic_DNA"/>
</dbReference>
<evidence type="ECO:0000313" key="3">
    <source>
        <dbReference type="Proteomes" id="UP000018208"/>
    </source>
</evidence>
<reference evidence="1 2" key="1">
    <citation type="journal article" date="2014" name="PLoS Genet.">
        <title>The Genome of Spironucleus salmonicida Highlights a Fish Pathogen Adapted to Fluctuating Environments.</title>
        <authorList>
            <person name="Xu F."/>
            <person name="Jerlstrom-Hultqvist J."/>
            <person name="Einarsson E."/>
            <person name="Astvaldsson A."/>
            <person name="Svard S.G."/>
            <person name="Andersson J.O."/>
        </authorList>
    </citation>
    <scope>NUCLEOTIDE SEQUENCE</scope>
    <source>
        <strain evidence="2">ATCC 50377</strain>
    </source>
</reference>
<protein>
    <submittedName>
        <fullName evidence="1">Uncharacterized protein</fullName>
    </submittedName>
</protein>
<dbReference type="Proteomes" id="UP000018208">
    <property type="component" value="Unassembled WGS sequence"/>
</dbReference>
<evidence type="ECO:0000313" key="1">
    <source>
        <dbReference type="EMBL" id="EST44047.1"/>
    </source>
</evidence>
<name>V6LHL6_9EUKA</name>
<accession>V6LHL6</accession>
<dbReference type="EMBL" id="KI546130">
    <property type="protein sequence ID" value="EST44047.1"/>
    <property type="molecule type" value="Genomic_DNA"/>
</dbReference>
<sequence>MDQLSDLQITKIITILLDISGSQNQLHIVKTLSDVLQQVYLLSPSQLQQLSGAVYGKPQIFKILIKQSPEMQIISFKIVYALIQTQITCADFVLGNSQFIDDLVTILLVDFQADKIQQFTGAQGPEFGTYIDENYHLNLSDLGSKINERLDAAGAILESVARHSSQGRKVLEKRIDEILNVLVCFKTIEIFLPLRIMHILNILNYLVVFLKLGITFINDHNMLIIINQFCEKLFYNNPRSLDFLTNKAKEVFPEKSTCYIFAKDGKLVHKNDDLYTAKISLLSLAEKLYTMQ</sequence>
<dbReference type="AlphaFoldDB" id="V6LHL6"/>